<keyword evidence="6 7" id="KW-0472">Membrane</keyword>
<dbReference type="PANTHER" id="PTHR33452:SF1">
    <property type="entry name" value="INNER MEMBRANE PROTEIN YPHA-RELATED"/>
    <property type="match status" value="1"/>
</dbReference>
<evidence type="ECO:0000256" key="5">
    <source>
        <dbReference type="ARBA" id="ARBA00022989"/>
    </source>
</evidence>
<evidence type="ECO:0000256" key="4">
    <source>
        <dbReference type="ARBA" id="ARBA00022692"/>
    </source>
</evidence>
<organism evidence="8 9">
    <name type="scientific">Undibacterium arcticum</name>
    <dbReference type="NCBI Taxonomy" id="1762892"/>
    <lineage>
        <taxon>Bacteria</taxon>
        <taxon>Pseudomonadati</taxon>
        <taxon>Pseudomonadota</taxon>
        <taxon>Betaproteobacteria</taxon>
        <taxon>Burkholderiales</taxon>
        <taxon>Oxalobacteraceae</taxon>
        <taxon>Undibacterium</taxon>
    </lineage>
</organism>
<reference evidence="9" key="1">
    <citation type="journal article" date="2019" name="Int. J. Syst. Evol. Microbiol.">
        <title>The Global Catalogue of Microorganisms (GCM) 10K type strain sequencing project: providing services to taxonomists for standard genome sequencing and annotation.</title>
        <authorList>
            <consortium name="The Broad Institute Genomics Platform"/>
            <consortium name="The Broad Institute Genome Sequencing Center for Infectious Disease"/>
            <person name="Wu L."/>
            <person name="Ma J."/>
        </authorList>
    </citation>
    <scope>NUCLEOTIDE SEQUENCE [LARGE SCALE GENOMIC DNA]</scope>
    <source>
        <strain evidence="9">KCTC 42986</strain>
    </source>
</reference>
<comment type="caution">
    <text evidence="8">The sequence shown here is derived from an EMBL/GenBank/DDBJ whole genome shotgun (WGS) entry which is preliminary data.</text>
</comment>
<keyword evidence="3" id="KW-1003">Cell membrane</keyword>
<evidence type="ECO:0000256" key="7">
    <source>
        <dbReference type="SAM" id="Phobius"/>
    </source>
</evidence>
<evidence type="ECO:0000256" key="2">
    <source>
        <dbReference type="ARBA" id="ARBA00006679"/>
    </source>
</evidence>
<dbReference type="Proteomes" id="UP001595530">
    <property type="component" value="Unassembled WGS sequence"/>
</dbReference>
<dbReference type="RefSeq" id="WP_390324466.1">
    <property type="nucleotide sequence ID" value="NZ_JBHRTP010000011.1"/>
</dbReference>
<evidence type="ECO:0000313" key="8">
    <source>
        <dbReference type="EMBL" id="MFC3107357.1"/>
    </source>
</evidence>
<evidence type="ECO:0000256" key="1">
    <source>
        <dbReference type="ARBA" id="ARBA00004651"/>
    </source>
</evidence>
<gene>
    <name evidence="8" type="ORF">ACFOFO_05180</name>
</gene>
<proteinExistence type="inferred from homology"/>
<dbReference type="EMBL" id="JBHRTP010000011">
    <property type="protein sequence ID" value="MFC3107357.1"/>
    <property type="molecule type" value="Genomic_DNA"/>
</dbReference>
<dbReference type="InterPro" id="IPR051907">
    <property type="entry name" value="DoxX-like_oxidoreductase"/>
</dbReference>
<keyword evidence="5 7" id="KW-1133">Transmembrane helix</keyword>
<evidence type="ECO:0000313" key="9">
    <source>
        <dbReference type="Proteomes" id="UP001595530"/>
    </source>
</evidence>
<evidence type="ECO:0000256" key="6">
    <source>
        <dbReference type="ARBA" id="ARBA00023136"/>
    </source>
</evidence>
<evidence type="ECO:0000256" key="3">
    <source>
        <dbReference type="ARBA" id="ARBA00022475"/>
    </source>
</evidence>
<keyword evidence="9" id="KW-1185">Reference proteome</keyword>
<feature type="transmembrane region" description="Helical" evidence="7">
    <location>
        <begin position="120"/>
        <end position="139"/>
    </location>
</feature>
<sequence length="152" mass="16675">MNLIADVSKAYGRVVGWLNLAAPLFDLGVRLYVADVFFRSGLVKLQSWDATLFLFEDEFAVPLLPPEIAAYLGTAAELTLPVFIALGFGTRLFALALALFNVMAVISYPGLSPAGLKDHILWGTLLLVILFHGPGKLALDDWLCRWRARGAR</sequence>
<dbReference type="InterPro" id="IPR032808">
    <property type="entry name" value="DoxX"/>
</dbReference>
<name>A0ABV7F0P8_9BURK</name>
<comment type="similarity">
    <text evidence="2">Belongs to the DoxX family.</text>
</comment>
<accession>A0ABV7F0P8</accession>
<dbReference type="PANTHER" id="PTHR33452">
    <property type="entry name" value="OXIDOREDUCTASE CATD-RELATED"/>
    <property type="match status" value="1"/>
</dbReference>
<comment type="subcellular location">
    <subcellularLocation>
        <location evidence="1">Cell membrane</location>
        <topology evidence="1">Multi-pass membrane protein</topology>
    </subcellularLocation>
</comment>
<dbReference type="Pfam" id="PF07681">
    <property type="entry name" value="DoxX"/>
    <property type="match status" value="1"/>
</dbReference>
<keyword evidence="4 7" id="KW-0812">Transmembrane</keyword>
<protein>
    <submittedName>
        <fullName evidence="8">DoxX family protein</fullName>
    </submittedName>
</protein>